<keyword evidence="2" id="KW-1185">Reference proteome</keyword>
<accession>A0A420E338</accession>
<evidence type="ECO:0008006" key="3">
    <source>
        <dbReference type="Google" id="ProtNLM"/>
    </source>
</evidence>
<organism evidence="1 2">
    <name type="scientific">Tenacibaculum lutimaris</name>
    <dbReference type="NCBI Taxonomy" id="285258"/>
    <lineage>
        <taxon>Bacteria</taxon>
        <taxon>Pseudomonadati</taxon>
        <taxon>Bacteroidota</taxon>
        <taxon>Flavobacteriia</taxon>
        <taxon>Flavobacteriales</taxon>
        <taxon>Flavobacteriaceae</taxon>
        <taxon>Tenacibaculum</taxon>
    </lineage>
</organism>
<evidence type="ECO:0000313" key="1">
    <source>
        <dbReference type="EMBL" id="RKF04287.1"/>
    </source>
</evidence>
<gene>
    <name evidence="1" type="ORF">C8N26_0951</name>
</gene>
<name>A0A420E338_9FLAO</name>
<dbReference type="EMBL" id="RAQM01000007">
    <property type="protein sequence ID" value="RKF04287.1"/>
    <property type="molecule type" value="Genomic_DNA"/>
</dbReference>
<comment type="caution">
    <text evidence="1">The sequence shown here is derived from an EMBL/GenBank/DDBJ whole genome shotgun (WGS) entry which is preliminary data.</text>
</comment>
<protein>
    <recommendedName>
        <fullName evidence="3">Lipoprotein</fullName>
    </recommendedName>
</protein>
<dbReference type="Proteomes" id="UP000285780">
    <property type="component" value="Unassembled WGS sequence"/>
</dbReference>
<reference evidence="1 2" key="1">
    <citation type="submission" date="2018-09" db="EMBL/GenBank/DDBJ databases">
        <title>Genomic Encyclopedia of Archaeal and Bacterial Type Strains, Phase II (KMG-II): from individual species to whole genera.</title>
        <authorList>
            <person name="Goeker M."/>
        </authorList>
    </citation>
    <scope>NUCLEOTIDE SEQUENCE [LARGE SCALE GENOMIC DNA]</scope>
    <source>
        <strain evidence="1 2">DSM 16505</strain>
    </source>
</reference>
<dbReference type="AlphaFoldDB" id="A0A420E338"/>
<sequence>MLLRISLDMNKNFMKKVTALSLIVLSLVFLSCNSEDELENERKPKLIVKVKNTWIDNTAPSEKVANATVLVYESLLDLKNNFNVIAEGITDEEGEVEITNNVRFDQKYYIDVRKECSNNYLSIDFGFEELYTITPKDSDERELSTLRVSVYETGTIKILNKNIDNYYVKILGHNVGVIESNETKIINYLPTSDAFNSSFVLINESTGEKYDTTSFKAVCGEVKEYVIE</sequence>
<evidence type="ECO:0000313" key="2">
    <source>
        <dbReference type="Proteomes" id="UP000285780"/>
    </source>
</evidence>
<proteinExistence type="predicted"/>
<dbReference type="PROSITE" id="PS51257">
    <property type="entry name" value="PROKAR_LIPOPROTEIN"/>
    <property type="match status" value="1"/>
</dbReference>